<keyword evidence="1" id="KW-1133">Transmembrane helix</keyword>
<name>A0A9J6CX88_RHIMP</name>
<keyword evidence="1" id="KW-0812">Transmembrane</keyword>
<evidence type="ECO:0000313" key="2">
    <source>
        <dbReference type="EMBL" id="KAH7944731.1"/>
    </source>
</evidence>
<protein>
    <submittedName>
        <fullName evidence="2">Uncharacterized protein</fullName>
    </submittedName>
</protein>
<sequence>MLRHSTPGRQRGRLPQLLAPLPFDAGSSTASLRAWACWAWPGAATMESELVMRVSIPVVFVNRRDLNVIVAVLGVAILGCACVLGYSFSNIIMMKRNAEEVRSYIACRTNSADPFGGSNPSTDHIRRSDAHKDTIKAPFPNIRQDWKFDPDAIKAAFPDIWRGQESDKDAIKPPFLDIQRG</sequence>
<evidence type="ECO:0000313" key="3">
    <source>
        <dbReference type="Proteomes" id="UP000821866"/>
    </source>
</evidence>
<keyword evidence="3" id="KW-1185">Reference proteome</keyword>
<feature type="transmembrane region" description="Helical" evidence="1">
    <location>
        <begin position="68"/>
        <end position="88"/>
    </location>
</feature>
<proteinExistence type="predicted"/>
<dbReference type="Proteomes" id="UP000821866">
    <property type="component" value="Unassembled WGS sequence"/>
</dbReference>
<reference evidence="2" key="2">
    <citation type="submission" date="2021-09" db="EMBL/GenBank/DDBJ databases">
        <authorList>
            <person name="Jia N."/>
            <person name="Wang J."/>
            <person name="Shi W."/>
            <person name="Du L."/>
            <person name="Sun Y."/>
            <person name="Zhan W."/>
            <person name="Jiang J."/>
            <person name="Wang Q."/>
            <person name="Zhang B."/>
            <person name="Ji P."/>
            <person name="Sakyi L.B."/>
            <person name="Cui X."/>
            <person name="Yuan T."/>
            <person name="Jiang B."/>
            <person name="Yang W."/>
            <person name="Lam T.T.-Y."/>
            <person name="Chang Q."/>
            <person name="Ding S."/>
            <person name="Wang X."/>
            <person name="Zhu J."/>
            <person name="Ruan X."/>
            <person name="Zhao L."/>
            <person name="Wei J."/>
            <person name="Que T."/>
            <person name="Du C."/>
            <person name="Cheng J."/>
            <person name="Dai P."/>
            <person name="Han X."/>
            <person name="Huang E."/>
            <person name="Gao Y."/>
            <person name="Liu J."/>
            <person name="Shao H."/>
            <person name="Ye R."/>
            <person name="Li L."/>
            <person name="Wei W."/>
            <person name="Wang X."/>
            <person name="Wang C."/>
            <person name="Huo Q."/>
            <person name="Li W."/>
            <person name="Guo W."/>
            <person name="Chen H."/>
            <person name="Chen S."/>
            <person name="Zhou L."/>
            <person name="Zhou L."/>
            <person name="Ni X."/>
            <person name="Tian J."/>
            <person name="Zhou Y."/>
            <person name="Sheng Y."/>
            <person name="Liu T."/>
            <person name="Pan Y."/>
            <person name="Xia L."/>
            <person name="Li J."/>
            <person name="Zhao F."/>
            <person name="Cao W."/>
        </authorList>
    </citation>
    <scope>NUCLEOTIDE SEQUENCE</scope>
    <source>
        <strain evidence="2">Rmic-2018</strain>
        <tissue evidence="2">Larvae</tissue>
    </source>
</reference>
<reference evidence="2" key="1">
    <citation type="journal article" date="2020" name="Cell">
        <title>Large-Scale Comparative Analyses of Tick Genomes Elucidate Their Genetic Diversity and Vector Capacities.</title>
        <authorList>
            <consortium name="Tick Genome and Microbiome Consortium (TIGMIC)"/>
            <person name="Jia N."/>
            <person name="Wang J."/>
            <person name="Shi W."/>
            <person name="Du L."/>
            <person name="Sun Y."/>
            <person name="Zhan W."/>
            <person name="Jiang J.F."/>
            <person name="Wang Q."/>
            <person name="Zhang B."/>
            <person name="Ji P."/>
            <person name="Bell-Sakyi L."/>
            <person name="Cui X.M."/>
            <person name="Yuan T.T."/>
            <person name="Jiang B.G."/>
            <person name="Yang W.F."/>
            <person name="Lam T.T."/>
            <person name="Chang Q.C."/>
            <person name="Ding S.J."/>
            <person name="Wang X.J."/>
            <person name="Zhu J.G."/>
            <person name="Ruan X.D."/>
            <person name="Zhao L."/>
            <person name="Wei J.T."/>
            <person name="Ye R.Z."/>
            <person name="Que T.C."/>
            <person name="Du C.H."/>
            <person name="Zhou Y.H."/>
            <person name="Cheng J.X."/>
            <person name="Dai P.F."/>
            <person name="Guo W.B."/>
            <person name="Han X.H."/>
            <person name="Huang E.J."/>
            <person name="Li L.F."/>
            <person name="Wei W."/>
            <person name="Gao Y.C."/>
            <person name="Liu J.Z."/>
            <person name="Shao H.Z."/>
            <person name="Wang X."/>
            <person name="Wang C.C."/>
            <person name="Yang T.C."/>
            <person name="Huo Q.B."/>
            <person name="Li W."/>
            <person name="Chen H.Y."/>
            <person name="Chen S.E."/>
            <person name="Zhou L.G."/>
            <person name="Ni X.B."/>
            <person name="Tian J.H."/>
            <person name="Sheng Y."/>
            <person name="Liu T."/>
            <person name="Pan Y.S."/>
            <person name="Xia L.Y."/>
            <person name="Li J."/>
            <person name="Zhao F."/>
            <person name="Cao W.C."/>
        </authorList>
    </citation>
    <scope>NUCLEOTIDE SEQUENCE</scope>
    <source>
        <strain evidence="2">Rmic-2018</strain>
    </source>
</reference>
<dbReference type="EMBL" id="JABSTU010005341">
    <property type="protein sequence ID" value="KAH7944731.1"/>
    <property type="molecule type" value="Genomic_DNA"/>
</dbReference>
<dbReference type="AlphaFoldDB" id="A0A9J6CX88"/>
<evidence type="ECO:0000256" key="1">
    <source>
        <dbReference type="SAM" id="Phobius"/>
    </source>
</evidence>
<comment type="caution">
    <text evidence="2">The sequence shown here is derived from an EMBL/GenBank/DDBJ whole genome shotgun (WGS) entry which is preliminary data.</text>
</comment>
<keyword evidence="1" id="KW-0472">Membrane</keyword>
<gene>
    <name evidence="2" type="ORF">HPB51_028552</name>
</gene>
<accession>A0A9J6CX88</accession>
<organism evidence="2 3">
    <name type="scientific">Rhipicephalus microplus</name>
    <name type="common">Cattle tick</name>
    <name type="synonym">Boophilus microplus</name>
    <dbReference type="NCBI Taxonomy" id="6941"/>
    <lineage>
        <taxon>Eukaryota</taxon>
        <taxon>Metazoa</taxon>
        <taxon>Ecdysozoa</taxon>
        <taxon>Arthropoda</taxon>
        <taxon>Chelicerata</taxon>
        <taxon>Arachnida</taxon>
        <taxon>Acari</taxon>
        <taxon>Parasitiformes</taxon>
        <taxon>Ixodida</taxon>
        <taxon>Ixodoidea</taxon>
        <taxon>Ixodidae</taxon>
        <taxon>Rhipicephalinae</taxon>
        <taxon>Rhipicephalus</taxon>
        <taxon>Boophilus</taxon>
    </lineage>
</organism>